<dbReference type="PANTHER" id="PTHR33744">
    <property type="entry name" value="CARBOHYDRATE DIACID REGULATOR"/>
    <property type="match status" value="1"/>
</dbReference>
<evidence type="ECO:0000313" key="6">
    <source>
        <dbReference type="Proteomes" id="UP000198582"/>
    </source>
</evidence>
<comment type="similarity">
    <text evidence="1">Belongs to the CdaR family.</text>
</comment>
<accession>A0A1H8TAA9</accession>
<dbReference type="Pfam" id="PF17853">
    <property type="entry name" value="GGDEF_2"/>
    <property type="match status" value="1"/>
</dbReference>
<dbReference type="OrthoDB" id="3663486at2"/>
<dbReference type="InterPro" id="IPR042070">
    <property type="entry name" value="PucR_C-HTH_sf"/>
</dbReference>
<sequence>MDDECDWLASLVPSTGIGLDRAASSAAAVADAVARVGEQPVCWAIEQGELAAARIKAEIPPFTGGSTADEVLRRGSEAASLRALLVLAEPSANLAPVSDAALAGIRDFVRRNIPLDRVLRAIRIGHAQLAQAYLRACEELAAPDRLGWEMKRVSDELFRFVDGFSDGMTQEYLAEYDRWVTSAAATRAATVRALLAGETTDVAAASRTLGYHLACTHVAAIVWAAAPAEDPRLHSAAEGLLRGSGATTTLVVPVGAGRVWAWGTVPATARPHGHLDVEEGLRAAVGTPGTGIEGFRRTHREAARTEWLRGVDGADRPRVTGYDEVVLPVLLSADLEAAREFTRRELGDLTGPGEMMQALRTTLLHYLSAERSLVRVAAELHIARGTVAYRVKRAQEILGGGIADRGFRLQAALLLAEEIGEAVLGSTPAPHRPFPGPPAT</sequence>
<keyword evidence="6" id="KW-1185">Reference proteome</keyword>
<dbReference type="Proteomes" id="UP000198582">
    <property type="component" value="Unassembled WGS sequence"/>
</dbReference>
<gene>
    <name evidence="5" type="ORF">SAMN04489732_102493</name>
</gene>
<dbReference type="InterPro" id="IPR051448">
    <property type="entry name" value="CdaR-like_regulators"/>
</dbReference>
<dbReference type="RefSeq" id="WP_091614651.1">
    <property type="nucleotide sequence ID" value="NZ_FOEF01000002.1"/>
</dbReference>
<evidence type="ECO:0000313" key="5">
    <source>
        <dbReference type="EMBL" id="SEO87534.1"/>
    </source>
</evidence>
<dbReference type="STRING" id="394193.SAMN04489732_102493"/>
<dbReference type="InterPro" id="IPR025751">
    <property type="entry name" value="RsbRD_N_dom"/>
</dbReference>
<feature type="domain" description="PucR C-terminal helix-turn-helix" evidence="2">
    <location>
        <begin position="359"/>
        <end position="414"/>
    </location>
</feature>
<feature type="domain" description="RsbT co-antagonist protein RsbRD N-terminal" evidence="3">
    <location>
        <begin position="51"/>
        <end position="186"/>
    </location>
</feature>
<proteinExistence type="inferred from homology"/>
<evidence type="ECO:0000259" key="4">
    <source>
        <dbReference type="Pfam" id="PF17853"/>
    </source>
</evidence>
<evidence type="ECO:0000259" key="2">
    <source>
        <dbReference type="Pfam" id="PF13556"/>
    </source>
</evidence>
<name>A0A1H8TAA9_9PSEU</name>
<organism evidence="5 6">
    <name type="scientific">Amycolatopsis saalfeldensis</name>
    <dbReference type="NCBI Taxonomy" id="394193"/>
    <lineage>
        <taxon>Bacteria</taxon>
        <taxon>Bacillati</taxon>
        <taxon>Actinomycetota</taxon>
        <taxon>Actinomycetes</taxon>
        <taxon>Pseudonocardiales</taxon>
        <taxon>Pseudonocardiaceae</taxon>
        <taxon>Amycolatopsis</taxon>
    </lineage>
</organism>
<dbReference type="Gene3D" id="1.10.10.2840">
    <property type="entry name" value="PucR C-terminal helix-turn-helix domain"/>
    <property type="match status" value="1"/>
</dbReference>
<dbReference type="PANTHER" id="PTHR33744:SF1">
    <property type="entry name" value="DNA-BINDING TRANSCRIPTIONAL ACTIVATOR ADER"/>
    <property type="match status" value="1"/>
</dbReference>
<dbReference type="InterPro" id="IPR041522">
    <property type="entry name" value="CdaR_GGDEF"/>
</dbReference>
<dbReference type="Pfam" id="PF13556">
    <property type="entry name" value="HTH_30"/>
    <property type="match status" value="1"/>
</dbReference>
<dbReference type="AlphaFoldDB" id="A0A1H8TAA9"/>
<protein>
    <submittedName>
        <fullName evidence="5">PucR C-terminal helix-turn-helix domain-containing protein</fullName>
    </submittedName>
</protein>
<dbReference type="Pfam" id="PF14361">
    <property type="entry name" value="RsbRD_N"/>
    <property type="match status" value="1"/>
</dbReference>
<dbReference type="EMBL" id="FOEF01000002">
    <property type="protein sequence ID" value="SEO87534.1"/>
    <property type="molecule type" value="Genomic_DNA"/>
</dbReference>
<evidence type="ECO:0000259" key="3">
    <source>
        <dbReference type="Pfam" id="PF14361"/>
    </source>
</evidence>
<reference evidence="5 6" key="1">
    <citation type="submission" date="2016-10" db="EMBL/GenBank/DDBJ databases">
        <authorList>
            <person name="de Groot N.N."/>
        </authorList>
    </citation>
    <scope>NUCLEOTIDE SEQUENCE [LARGE SCALE GENOMIC DNA]</scope>
    <source>
        <strain evidence="5 6">DSM 44993</strain>
    </source>
</reference>
<feature type="domain" description="CdaR GGDEF-like" evidence="4">
    <location>
        <begin position="200"/>
        <end position="304"/>
    </location>
</feature>
<evidence type="ECO:0000256" key="1">
    <source>
        <dbReference type="ARBA" id="ARBA00006754"/>
    </source>
</evidence>
<dbReference type="InterPro" id="IPR025736">
    <property type="entry name" value="PucR_C-HTH_dom"/>
</dbReference>